<dbReference type="GO" id="GO:0070988">
    <property type="term" value="P:demethylation"/>
    <property type="evidence" value="ECO:0007669"/>
    <property type="project" value="InterPro"/>
</dbReference>
<reference evidence="2 3" key="1">
    <citation type="journal article" date="2015" name="Genome Announc.">
        <title>Complete Genome Sequence of Polypropylene Glycol- and Polyethylene Glycol-Degrading Sphingopyxis macrogoltabida Strain EY-1.</title>
        <authorList>
            <person name="Ohtsubo Y."/>
            <person name="Nagata Y."/>
            <person name="Numata M."/>
            <person name="Tsuchikane K."/>
            <person name="Hosoyama A."/>
            <person name="Yamazoe A."/>
            <person name="Tsuda M."/>
            <person name="Fujita N."/>
            <person name="Kawai F."/>
        </authorList>
    </citation>
    <scope>NUCLEOTIDE SEQUENCE [LARGE SCALE GENOMIC DNA]</scope>
    <source>
        <strain evidence="2 3">EY-1</strain>
    </source>
</reference>
<dbReference type="PROSITE" id="PS51471">
    <property type="entry name" value="FE2OG_OXY"/>
    <property type="match status" value="1"/>
</dbReference>
<accession>A0A0N9UWA2</accession>
<dbReference type="PANTHER" id="PTHR12463">
    <property type="entry name" value="OXYGENASE-RELATED"/>
    <property type="match status" value="1"/>
</dbReference>
<sequence length="195" mass="21528">MTRPAAGVPPPPQGDLFGPALLPGLTYADEVVSASEEEELVARIETAGLAPFQFQQWEGKRLTRSFGWTYDFQTGRFAPGEPIPDWLEDVRGRAAGFSGIDPASLEQALVIQYGPGAGIGWHKDRPVFGHVIGLSLGAPATMRFRRRGGTRFERATADLAPRSIYHMQGEVRDDWEHSIAAMHAPRWSVTFRSLR</sequence>
<evidence type="ECO:0000313" key="3">
    <source>
        <dbReference type="Proteomes" id="UP000058074"/>
    </source>
</evidence>
<dbReference type="InterPro" id="IPR005123">
    <property type="entry name" value="Oxoglu/Fe-dep_dioxygenase_dom"/>
</dbReference>
<feature type="domain" description="Fe2OG dioxygenase" evidence="1">
    <location>
        <begin position="104"/>
        <end position="195"/>
    </location>
</feature>
<dbReference type="PANTHER" id="PTHR12463:SF1">
    <property type="entry name" value="2-OXOGLUTARATE AND FE-DEPENDENT OXYGENASE FAMILY PROTEIN"/>
    <property type="match status" value="1"/>
</dbReference>
<protein>
    <submittedName>
        <fullName evidence="2">2OG-Fe(II) oxygenase</fullName>
    </submittedName>
</protein>
<dbReference type="OrthoDB" id="278699at2"/>
<dbReference type="AlphaFoldDB" id="A0A0N9UWA2"/>
<dbReference type="RefSeq" id="WP_054587227.1">
    <property type="nucleotide sequence ID" value="NZ_CP012700.1"/>
</dbReference>
<dbReference type="GO" id="GO:0032451">
    <property type="term" value="F:demethylase activity"/>
    <property type="evidence" value="ECO:0007669"/>
    <property type="project" value="TreeGrafter"/>
</dbReference>
<dbReference type="EMBL" id="CP012700">
    <property type="protein sequence ID" value="ALH79817.1"/>
    <property type="molecule type" value="Genomic_DNA"/>
</dbReference>
<dbReference type="InterPro" id="IPR032857">
    <property type="entry name" value="ALKBH4"/>
</dbReference>
<proteinExistence type="predicted"/>
<evidence type="ECO:0000259" key="1">
    <source>
        <dbReference type="PROSITE" id="PS51471"/>
    </source>
</evidence>
<gene>
    <name evidence="2" type="ORF">AN936_05400</name>
</gene>
<dbReference type="InterPro" id="IPR027450">
    <property type="entry name" value="AlkB-like"/>
</dbReference>
<organism evidence="2 3">
    <name type="scientific">Sphingopyxis macrogoltabida</name>
    <name type="common">Sphingomonas macrogoltabidus</name>
    <dbReference type="NCBI Taxonomy" id="33050"/>
    <lineage>
        <taxon>Bacteria</taxon>
        <taxon>Pseudomonadati</taxon>
        <taxon>Pseudomonadota</taxon>
        <taxon>Alphaproteobacteria</taxon>
        <taxon>Sphingomonadales</taxon>
        <taxon>Sphingomonadaceae</taxon>
        <taxon>Sphingopyxis</taxon>
    </lineage>
</organism>
<dbReference type="SUPFAM" id="SSF51197">
    <property type="entry name" value="Clavaminate synthase-like"/>
    <property type="match status" value="1"/>
</dbReference>
<dbReference type="Pfam" id="PF13532">
    <property type="entry name" value="2OG-FeII_Oxy_2"/>
    <property type="match status" value="1"/>
</dbReference>
<dbReference type="KEGG" id="smag:AN936_05400"/>
<evidence type="ECO:0000313" key="2">
    <source>
        <dbReference type="EMBL" id="ALH79817.1"/>
    </source>
</evidence>
<dbReference type="Gene3D" id="2.60.120.590">
    <property type="entry name" value="Alpha-ketoglutarate-dependent dioxygenase AlkB-like"/>
    <property type="match status" value="1"/>
</dbReference>
<dbReference type="PATRIC" id="fig|33050.5.peg.1119"/>
<dbReference type="InterPro" id="IPR037151">
    <property type="entry name" value="AlkB-like_sf"/>
</dbReference>
<dbReference type="Proteomes" id="UP000058074">
    <property type="component" value="Chromosome"/>
</dbReference>
<dbReference type="GO" id="GO:0016491">
    <property type="term" value="F:oxidoreductase activity"/>
    <property type="evidence" value="ECO:0007669"/>
    <property type="project" value="TreeGrafter"/>
</dbReference>
<name>A0A0N9UWA2_SPHMC</name>